<dbReference type="PANTHER" id="PTHR30572">
    <property type="entry name" value="MEMBRANE COMPONENT OF TRANSPORTER-RELATED"/>
    <property type="match status" value="1"/>
</dbReference>
<dbReference type="InterPro" id="IPR003838">
    <property type="entry name" value="ABC3_permease_C"/>
</dbReference>
<evidence type="ECO:0000256" key="4">
    <source>
        <dbReference type="ARBA" id="ARBA00022989"/>
    </source>
</evidence>
<dbReference type="Proteomes" id="UP001144280">
    <property type="component" value="Unassembled WGS sequence"/>
</dbReference>
<reference evidence="9" key="1">
    <citation type="submission" date="2022-12" db="EMBL/GenBank/DDBJ databases">
        <title>New Phytohabitans aurantiacus sp. RD004123 nov., an actinomycete isolated from soil.</title>
        <authorList>
            <person name="Triningsih D.W."/>
            <person name="Harunari E."/>
            <person name="Igarashi Y."/>
        </authorList>
    </citation>
    <scope>NUCLEOTIDE SEQUENCE</scope>
    <source>
        <strain evidence="9">RD004123</strain>
    </source>
</reference>
<feature type="transmembrane region" description="Helical" evidence="7">
    <location>
        <begin position="335"/>
        <end position="354"/>
    </location>
</feature>
<keyword evidence="10" id="KW-1185">Reference proteome</keyword>
<dbReference type="InterPro" id="IPR050250">
    <property type="entry name" value="Macrolide_Exporter_MacB"/>
</dbReference>
<keyword evidence="5 7" id="KW-0472">Membrane</keyword>
<feature type="transmembrane region" description="Helical" evidence="7">
    <location>
        <begin position="741"/>
        <end position="764"/>
    </location>
</feature>
<evidence type="ECO:0000313" key="10">
    <source>
        <dbReference type="Proteomes" id="UP001144280"/>
    </source>
</evidence>
<dbReference type="EMBL" id="BSDI01000061">
    <property type="protein sequence ID" value="GLI02418.1"/>
    <property type="molecule type" value="Genomic_DNA"/>
</dbReference>
<organism evidence="9 10">
    <name type="scientific">Phytohabitans aurantiacus</name>
    <dbReference type="NCBI Taxonomy" id="3016789"/>
    <lineage>
        <taxon>Bacteria</taxon>
        <taxon>Bacillati</taxon>
        <taxon>Actinomycetota</taxon>
        <taxon>Actinomycetes</taxon>
        <taxon>Micromonosporales</taxon>
        <taxon>Micromonosporaceae</taxon>
    </lineage>
</organism>
<gene>
    <name evidence="9" type="ORF">Pa4123_76960</name>
</gene>
<evidence type="ECO:0000256" key="5">
    <source>
        <dbReference type="ARBA" id="ARBA00023136"/>
    </source>
</evidence>
<evidence type="ECO:0000256" key="1">
    <source>
        <dbReference type="ARBA" id="ARBA00004651"/>
    </source>
</evidence>
<protein>
    <submittedName>
        <fullName evidence="9">ABC transporter permease</fullName>
    </submittedName>
</protein>
<feature type="transmembrane region" description="Helical" evidence="7">
    <location>
        <begin position="384"/>
        <end position="402"/>
    </location>
</feature>
<feature type="transmembrane region" description="Helical" evidence="7">
    <location>
        <begin position="689"/>
        <end position="721"/>
    </location>
</feature>
<sequence>MLTLRGRWMSLLGAFLAAAVGVGVVALSTLLFASGKAPVPDRLAAAAVIVRSPAASVTADPFPEARPWSSPAATGLAARLAAIPGVAAAIPDRVFYAQPVLDGRPDESVTLGQGWAGARLGGAGLVAGAPPQGDRDLVLGRTFGRSPGDRVTLLTAAGPAEYTVSGVVDGAGVFLSDATAERVAPGVRAIGLVLAPDVDTAGVASAAERVTGGDGQVLTGDGRSALEPRADARTRWIGMQVLTALAALSGFVTVFVVASTFAFTVAQRRRELGLLRAIGATPRQVRRMLYGEALAVGAAASVAGLAVGAALAPALGAVLVDAGFEPASYRVRFEAWPVAVSLAAGPVVALLGVWSASRRAGRARPLEALREAIVEDRRMGRARWAAGLSCAALGLALAAGTATSDDAQNGATFALYGAMALVLAAAALAPAVVPPVVRLLTWPLGRVRGATGMLAREGALTAPRRTAGTAAPVLLTVAFAVMVSGMVATSANAYAARRAAAVETGTVVVPDGTPGLPDTAGRGPLESTVYTGERPLSVSGVDRPGAAISRGLADQYGWSVGQSVPMVFADGETVPVRVGEIVDSGLGQVDMQLPRDLVRAHDPSALAPMADLRAAEPAPAGPGIRVVDVATYAAEADTEEDRLIWIFALMLVGVSAGYGALAVANTLLMSAVHRVRDFAVLRLAGATRWQVALAAAAESALVVAIGTLLGGAVAVAALVSIRAGLSEQVRAPVDLVVPWPVVGGVVGLCLLLAVLAAAVPARGISGGWTARRSR</sequence>
<feature type="transmembrane region" description="Helical" evidence="7">
    <location>
        <begin position="241"/>
        <end position="266"/>
    </location>
</feature>
<comment type="caution">
    <text evidence="9">The sequence shown here is derived from an EMBL/GenBank/DDBJ whole genome shotgun (WGS) entry which is preliminary data.</text>
</comment>
<evidence type="ECO:0000256" key="3">
    <source>
        <dbReference type="ARBA" id="ARBA00022692"/>
    </source>
</evidence>
<dbReference type="RefSeq" id="WP_281903911.1">
    <property type="nucleotide sequence ID" value="NZ_BSDI01000061.1"/>
</dbReference>
<accession>A0ABQ5R888</accession>
<evidence type="ECO:0000256" key="7">
    <source>
        <dbReference type="SAM" id="Phobius"/>
    </source>
</evidence>
<evidence type="ECO:0000259" key="8">
    <source>
        <dbReference type="Pfam" id="PF02687"/>
    </source>
</evidence>
<feature type="domain" description="ABC3 transporter permease C-terminal" evidence="8">
    <location>
        <begin position="245"/>
        <end position="363"/>
    </location>
</feature>
<proteinExistence type="inferred from homology"/>
<feature type="transmembrane region" description="Helical" evidence="7">
    <location>
        <begin position="293"/>
        <end position="315"/>
    </location>
</feature>
<comment type="similarity">
    <text evidence="6">Belongs to the ABC-4 integral membrane protein family.</text>
</comment>
<keyword evidence="4 7" id="KW-1133">Transmembrane helix</keyword>
<evidence type="ECO:0000313" key="9">
    <source>
        <dbReference type="EMBL" id="GLI02418.1"/>
    </source>
</evidence>
<dbReference type="PANTHER" id="PTHR30572:SF4">
    <property type="entry name" value="ABC TRANSPORTER PERMEASE YTRF"/>
    <property type="match status" value="1"/>
</dbReference>
<evidence type="ECO:0000256" key="2">
    <source>
        <dbReference type="ARBA" id="ARBA00022475"/>
    </source>
</evidence>
<comment type="subcellular location">
    <subcellularLocation>
        <location evidence="1">Cell membrane</location>
        <topology evidence="1">Multi-pass membrane protein</topology>
    </subcellularLocation>
</comment>
<keyword evidence="3 7" id="KW-0812">Transmembrane</keyword>
<feature type="transmembrane region" description="Helical" evidence="7">
    <location>
        <begin position="414"/>
        <end position="437"/>
    </location>
</feature>
<dbReference type="Pfam" id="PF02687">
    <property type="entry name" value="FtsX"/>
    <property type="match status" value="2"/>
</dbReference>
<evidence type="ECO:0000256" key="6">
    <source>
        <dbReference type="ARBA" id="ARBA00038076"/>
    </source>
</evidence>
<keyword evidence="2" id="KW-1003">Cell membrane</keyword>
<name>A0ABQ5R888_9ACTN</name>
<feature type="domain" description="ABC3 transporter permease C-terminal" evidence="8">
    <location>
        <begin position="651"/>
        <end position="765"/>
    </location>
</feature>
<feature type="transmembrane region" description="Helical" evidence="7">
    <location>
        <begin position="643"/>
        <end position="668"/>
    </location>
</feature>
<feature type="transmembrane region" description="Helical" evidence="7">
    <location>
        <begin position="473"/>
        <end position="495"/>
    </location>
</feature>